<proteinExistence type="predicted"/>
<evidence type="ECO:0000313" key="2">
    <source>
        <dbReference type="Proteomes" id="UP000054321"/>
    </source>
</evidence>
<name>A0A0C3HX55_OIDMZ</name>
<accession>A0A0C3HX55</accession>
<dbReference type="HOGENOM" id="CLU_1797041_0_0_1"/>
<dbReference type="Proteomes" id="UP000054321">
    <property type="component" value="Unassembled WGS sequence"/>
</dbReference>
<dbReference type="AlphaFoldDB" id="A0A0C3HX55"/>
<reference evidence="2" key="2">
    <citation type="submission" date="2015-01" db="EMBL/GenBank/DDBJ databases">
        <title>Evolutionary Origins and Diversification of the Mycorrhizal Mutualists.</title>
        <authorList>
            <consortium name="DOE Joint Genome Institute"/>
            <consortium name="Mycorrhizal Genomics Consortium"/>
            <person name="Kohler A."/>
            <person name="Kuo A."/>
            <person name="Nagy L.G."/>
            <person name="Floudas D."/>
            <person name="Copeland A."/>
            <person name="Barry K.W."/>
            <person name="Cichocki N."/>
            <person name="Veneault-Fourrey C."/>
            <person name="LaButti K."/>
            <person name="Lindquist E.A."/>
            <person name="Lipzen A."/>
            <person name="Lundell T."/>
            <person name="Morin E."/>
            <person name="Murat C."/>
            <person name="Riley R."/>
            <person name="Ohm R."/>
            <person name="Sun H."/>
            <person name="Tunlid A."/>
            <person name="Henrissat B."/>
            <person name="Grigoriev I.V."/>
            <person name="Hibbett D.S."/>
            <person name="Martin F."/>
        </authorList>
    </citation>
    <scope>NUCLEOTIDE SEQUENCE [LARGE SCALE GENOMIC DNA]</scope>
    <source>
        <strain evidence="2">Zn</strain>
    </source>
</reference>
<protein>
    <submittedName>
        <fullName evidence="1">Uncharacterized protein</fullName>
    </submittedName>
</protein>
<dbReference type="InParanoid" id="A0A0C3HX55"/>
<organism evidence="1 2">
    <name type="scientific">Oidiodendron maius (strain Zn)</name>
    <dbReference type="NCBI Taxonomy" id="913774"/>
    <lineage>
        <taxon>Eukaryota</taxon>
        <taxon>Fungi</taxon>
        <taxon>Dikarya</taxon>
        <taxon>Ascomycota</taxon>
        <taxon>Pezizomycotina</taxon>
        <taxon>Leotiomycetes</taxon>
        <taxon>Leotiomycetes incertae sedis</taxon>
        <taxon>Myxotrichaceae</taxon>
        <taxon>Oidiodendron</taxon>
    </lineage>
</organism>
<sequence length="144" mass="15266">MMARELYKETGGPRQFTTAAFTVLAAVAMVEASCVPIFTCGMKRDITHPHAPVARDTDANNDFSNAFAGCLQKDNAVISQATPTSFKISGKNGDNFHDCTSIVNIYKSSGETHGKLVANADGSYTFSPLAADIPAWSAAVKKSS</sequence>
<dbReference type="EMBL" id="KN832870">
    <property type="protein sequence ID" value="KIN07515.1"/>
    <property type="molecule type" value="Genomic_DNA"/>
</dbReference>
<gene>
    <name evidence="1" type="ORF">OIDMADRAFT_174476</name>
</gene>
<reference evidence="1 2" key="1">
    <citation type="submission" date="2014-04" db="EMBL/GenBank/DDBJ databases">
        <authorList>
            <consortium name="DOE Joint Genome Institute"/>
            <person name="Kuo A."/>
            <person name="Martino E."/>
            <person name="Perotto S."/>
            <person name="Kohler A."/>
            <person name="Nagy L.G."/>
            <person name="Floudas D."/>
            <person name="Copeland A."/>
            <person name="Barry K.W."/>
            <person name="Cichocki N."/>
            <person name="Veneault-Fourrey C."/>
            <person name="LaButti K."/>
            <person name="Lindquist E.A."/>
            <person name="Lipzen A."/>
            <person name="Lundell T."/>
            <person name="Morin E."/>
            <person name="Murat C."/>
            <person name="Sun H."/>
            <person name="Tunlid A."/>
            <person name="Henrissat B."/>
            <person name="Grigoriev I.V."/>
            <person name="Hibbett D.S."/>
            <person name="Martin F."/>
            <person name="Nordberg H.P."/>
            <person name="Cantor M.N."/>
            <person name="Hua S.X."/>
        </authorList>
    </citation>
    <scope>NUCLEOTIDE SEQUENCE [LARGE SCALE GENOMIC DNA]</scope>
    <source>
        <strain evidence="1 2">Zn</strain>
    </source>
</reference>
<dbReference type="OrthoDB" id="10631399at2759"/>
<evidence type="ECO:0000313" key="1">
    <source>
        <dbReference type="EMBL" id="KIN07515.1"/>
    </source>
</evidence>
<keyword evidence="2" id="KW-1185">Reference proteome</keyword>